<dbReference type="InterPro" id="IPR002347">
    <property type="entry name" value="SDR_fam"/>
</dbReference>
<dbReference type="InterPro" id="IPR036291">
    <property type="entry name" value="NAD(P)-bd_dom_sf"/>
</dbReference>
<dbReference type="PANTHER" id="PTHR12126:SF11">
    <property type="entry name" value="NADH DEHYDROGENASE [UBIQUINONE] 1 ALPHA SUBCOMPLEX SUBUNIT 9, MITOCHONDRIAL"/>
    <property type="match status" value="1"/>
</dbReference>
<dbReference type="Proteomes" id="UP000635726">
    <property type="component" value="Unassembled WGS sequence"/>
</dbReference>
<organism evidence="2 3">
    <name type="scientific">Deinococcus aquiradiocola</name>
    <dbReference type="NCBI Taxonomy" id="393059"/>
    <lineage>
        <taxon>Bacteria</taxon>
        <taxon>Thermotogati</taxon>
        <taxon>Deinococcota</taxon>
        <taxon>Deinococci</taxon>
        <taxon>Deinococcales</taxon>
        <taxon>Deinococcaceae</taxon>
        <taxon>Deinococcus</taxon>
    </lineage>
</organism>
<dbReference type="Pfam" id="PF01370">
    <property type="entry name" value="Epimerase"/>
    <property type="match status" value="1"/>
</dbReference>
<dbReference type="SUPFAM" id="SSF51735">
    <property type="entry name" value="NAD(P)-binding Rossmann-fold domains"/>
    <property type="match status" value="1"/>
</dbReference>
<dbReference type="PANTHER" id="PTHR12126">
    <property type="entry name" value="NADH-UBIQUINONE OXIDOREDUCTASE 39 KDA SUBUNIT-RELATED"/>
    <property type="match status" value="1"/>
</dbReference>
<sequence>MNILVTGASGFVGRAVVAELLSRGHAVTALSRQGKGVGGARGVAADVTDLGSVQRAFGQAGTVDAVVHLVGIIVEQGAQTFRKVHVEATRNVLASTPREARYVHMSALGADPASPSGYSRTKGEAEELVRQSGLNWTIFQPSLIFGLGDDFFGHTLRDLVRLPPVVPQIGDGHFPFRPVSIADVAAAFAGALELPQTAGQTYALTGPTEYTFRGLLNLQQRAMGKHKPVVPVPLFLMDLAVPLMGILPKPPITRDQYLMLKAGNTADPEPARTVFSMPMRRLEDDLPGIVNAARA</sequence>
<dbReference type="FunFam" id="3.40.50.720:FF:000702">
    <property type="entry name" value="NADH dehydrogenase (Ubiquinone)"/>
    <property type="match status" value="1"/>
</dbReference>
<dbReference type="InterPro" id="IPR051207">
    <property type="entry name" value="ComplexI_NDUFA9_subunit"/>
</dbReference>
<gene>
    <name evidence="2" type="ORF">GCM10008939_07950</name>
</gene>
<evidence type="ECO:0000313" key="2">
    <source>
        <dbReference type="EMBL" id="GGJ66287.1"/>
    </source>
</evidence>
<accession>A0A917P837</accession>
<reference evidence="2" key="2">
    <citation type="submission" date="2020-09" db="EMBL/GenBank/DDBJ databases">
        <authorList>
            <person name="Sun Q."/>
            <person name="Ohkuma M."/>
        </authorList>
    </citation>
    <scope>NUCLEOTIDE SEQUENCE</scope>
    <source>
        <strain evidence="2">JCM 14371</strain>
    </source>
</reference>
<dbReference type="EMBL" id="BMOE01000001">
    <property type="protein sequence ID" value="GGJ66287.1"/>
    <property type="molecule type" value="Genomic_DNA"/>
</dbReference>
<dbReference type="GO" id="GO:0044877">
    <property type="term" value="F:protein-containing complex binding"/>
    <property type="evidence" value="ECO:0007669"/>
    <property type="project" value="TreeGrafter"/>
</dbReference>
<protein>
    <submittedName>
        <fullName evidence="2">NADH(P)-binding protein</fullName>
    </submittedName>
</protein>
<comment type="caution">
    <text evidence="2">The sequence shown here is derived from an EMBL/GenBank/DDBJ whole genome shotgun (WGS) entry which is preliminary data.</text>
</comment>
<evidence type="ECO:0000259" key="1">
    <source>
        <dbReference type="Pfam" id="PF01370"/>
    </source>
</evidence>
<feature type="domain" description="NAD-dependent epimerase/dehydratase" evidence="1">
    <location>
        <begin position="3"/>
        <end position="197"/>
    </location>
</feature>
<dbReference type="InterPro" id="IPR001509">
    <property type="entry name" value="Epimerase_deHydtase"/>
</dbReference>
<dbReference type="RefSeq" id="WP_188960884.1">
    <property type="nucleotide sequence ID" value="NZ_BMOE01000001.1"/>
</dbReference>
<dbReference type="Gene3D" id="3.40.50.720">
    <property type="entry name" value="NAD(P)-binding Rossmann-like Domain"/>
    <property type="match status" value="1"/>
</dbReference>
<name>A0A917P837_9DEIO</name>
<evidence type="ECO:0000313" key="3">
    <source>
        <dbReference type="Proteomes" id="UP000635726"/>
    </source>
</evidence>
<dbReference type="AlphaFoldDB" id="A0A917P837"/>
<reference evidence="2" key="1">
    <citation type="journal article" date="2014" name="Int. J. Syst. Evol. Microbiol.">
        <title>Complete genome sequence of Corynebacterium casei LMG S-19264T (=DSM 44701T), isolated from a smear-ripened cheese.</title>
        <authorList>
            <consortium name="US DOE Joint Genome Institute (JGI-PGF)"/>
            <person name="Walter F."/>
            <person name="Albersmeier A."/>
            <person name="Kalinowski J."/>
            <person name="Ruckert C."/>
        </authorList>
    </citation>
    <scope>NUCLEOTIDE SEQUENCE</scope>
    <source>
        <strain evidence="2">JCM 14371</strain>
    </source>
</reference>
<proteinExistence type="predicted"/>
<dbReference type="CDD" id="cd05271">
    <property type="entry name" value="NDUFA9_like_SDR_a"/>
    <property type="match status" value="1"/>
</dbReference>
<keyword evidence="3" id="KW-1185">Reference proteome</keyword>
<dbReference type="PRINTS" id="PR00081">
    <property type="entry name" value="GDHRDH"/>
</dbReference>